<evidence type="ECO:0000313" key="1">
    <source>
        <dbReference type="EMBL" id="TZG35955.1"/>
    </source>
</evidence>
<dbReference type="AlphaFoldDB" id="A0A5D9D093"/>
<sequence length="229" mass="25529">MAVLVRHGDYHQLPDTPSAHQPFPLTERGRTQADKAAWELGAMLEAEGWRLAETIDTSELLRAWQTAERLREGLANCWFPLRIEDFGALAERGLGSAANLTLEQIVRAVEADPRCDALPANWKASSHFRLPLPGAESLMEAGERVADHLESRMAALAAEVRGDTAKLFVGHGAAFRHAAYRLGVLAFDDIARLSMYHAAPVYLERFPDGRWRHIGGHWKRRQSGEGHHD</sequence>
<dbReference type="Gene3D" id="3.40.50.1240">
    <property type="entry name" value="Phosphoglycerate mutase-like"/>
    <property type="match status" value="1"/>
</dbReference>
<keyword evidence="2" id="KW-1185">Reference proteome</keyword>
<gene>
    <name evidence="1" type="ORF">FZZ93_12015</name>
</gene>
<accession>A0A5D9D093</accession>
<organism evidence="1 2">
    <name type="scientific">Halomonas eurihalina</name>
    <dbReference type="NCBI Taxonomy" id="42566"/>
    <lineage>
        <taxon>Bacteria</taxon>
        <taxon>Pseudomonadati</taxon>
        <taxon>Pseudomonadota</taxon>
        <taxon>Gammaproteobacteria</taxon>
        <taxon>Oceanospirillales</taxon>
        <taxon>Halomonadaceae</taxon>
        <taxon>Halomonas</taxon>
    </lineage>
</organism>
<reference evidence="1 2" key="1">
    <citation type="submission" date="2019-08" db="EMBL/GenBank/DDBJ databases">
        <title>Draft Genome Sequence of Halomonas eurihalina Isolated from Preserved Hide-surface.</title>
        <authorList>
            <person name="Hussain S.A."/>
            <person name="Xu A."/>
            <person name="Sarker M."/>
            <person name="Sommers C."/>
        </authorList>
    </citation>
    <scope>NUCLEOTIDE SEQUENCE [LARGE SCALE GENOMIC DNA]</scope>
    <source>
        <strain evidence="1 2">MS1</strain>
    </source>
</reference>
<dbReference type="InterPro" id="IPR013078">
    <property type="entry name" value="His_Pase_superF_clade-1"/>
</dbReference>
<protein>
    <submittedName>
        <fullName evidence="1">Histidine phosphatase family protein</fullName>
    </submittedName>
</protein>
<evidence type="ECO:0000313" key="2">
    <source>
        <dbReference type="Proteomes" id="UP000324260"/>
    </source>
</evidence>
<dbReference type="OrthoDB" id="9781415at2"/>
<dbReference type="Pfam" id="PF00300">
    <property type="entry name" value="His_Phos_1"/>
    <property type="match status" value="1"/>
</dbReference>
<name>A0A5D9D093_HALER</name>
<dbReference type="Proteomes" id="UP000324260">
    <property type="component" value="Unassembled WGS sequence"/>
</dbReference>
<dbReference type="SUPFAM" id="SSF53254">
    <property type="entry name" value="Phosphoglycerate mutase-like"/>
    <property type="match status" value="1"/>
</dbReference>
<proteinExistence type="predicted"/>
<dbReference type="SMART" id="SM00855">
    <property type="entry name" value="PGAM"/>
    <property type="match status" value="1"/>
</dbReference>
<dbReference type="EMBL" id="VTPU01000011">
    <property type="protein sequence ID" value="TZG35955.1"/>
    <property type="molecule type" value="Genomic_DNA"/>
</dbReference>
<dbReference type="InterPro" id="IPR029033">
    <property type="entry name" value="His_PPase_superfam"/>
</dbReference>
<comment type="caution">
    <text evidence="1">The sequence shown here is derived from an EMBL/GenBank/DDBJ whole genome shotgun (WGS) entry which is preliminary data.</text>
</comment>